<dbReference type="InterPro" id="IPR029062">
    <property type="entry name" value="Class_I_gatase-like"/>
</dbReference>
<dbReference type="OrthoDB" id="71427at2157"/>
<dbReference type="SUPFAM" id="SSF52317">
    <property type="entry name" value="Class I glutamine amidotransferase-like"/>
    <property type="match status" value="1"/>
</dbReference>
<keyword evidence="3" id="KW-0328">Glycosyltransferase</keyword>
<keyword evidence="7 8" id="KW-0472">Membrane</keyword>
<dbReference type="GeneID" id="64821278"/>
<dbReference type="RefSeq" id="WP_211533188.1">
    <property type="nucleotide sequence ID" value="NZ_CP058560.1"/>
</dbReference>
<proteinExistence type="predicted"/>
<feature type="transmembrane region" description="Helical" evidence="8">
    <location>
        <begin position="101"/>
        <end position="120"/>
    </location>
</feature>
<organism evidence="11 12">
    <name type="scientific">Methanobacterium alkalithermotolerans</name>
    <dbReference type="NCBI Taxonomy" id="2731220"/>
    <lineage>
        <taxon>Archaea</taxon>
        <taxon>Methanobacteriati</taxon>
        <taxon>Methanobacteriota</taxon>
        <taxon>Methanomada group</taxon>
        <taxon>Methanobacteria</taxon>
        <taxon>Methanobacteriales</taxon>
        <taxon>Methanobacteriaceae</taxon>
        <taxon>Methanobacterium</taxon>
    </lineage>
</organism>
<dbReference type="GO" id="GO:0016763">
    <property type="term" value="F:pentosyltransferase activity"/>
    <property type="evidence" value="ECO:0007669"/>
    <property type="project" value="TreeGrafter"/>
</dbReference>
<dbReference type="Pfam" id="PF13231">
    <property type="entry name" value="PMT_2"/>
    <property type="match status" value="1"/>
</dbReference>
<comment type="subcellular location">
    <subcellularLocation>
        <location evidence="1">Cell membrane</location>
        <topology evidence="1">Multi-pass membrane protein</topology>
    </subcellularLocation>
</comment>
<gene>
    <name evidence="11" type="ORF">HYG87_10895</name>
</gene>
<feature type="transmembrane region" description="Helical" evidence="8">
    <location>
        <begin position="176"/>
        <end position="206"/>
    </location>
</feature>
<keyword evidence="4" id="KW-0808">Transferase</keyword>
<evidence type="ECO:0000259" key="10">
    <source>
        <dbReference type="Pfam" id="PF13231"/>
    </source>
</evidence>
<evidence type="ECO:0000256" key="3">
    <source>
        <dbReference type="ARBA" id="ARBA00022676"/>
    </source>
</evidence>
<protein>
    <submittedName>
        <fullName evidence="11">Glycosyltransferase family 39 protein</fullName>
    </submittedName>
</protein>
<feature type="transmembrane region" description="Helical" evidence="8">
    <location>
        <begin position="288"/>
        <end position="309"/>
    </location>
</feature>
<dbReference type="Pfam" id="PF10131">
    <property type="entry name" value="PTPS_related"/>
    <property type="match status" value="1"/>
</dbReference>
<evidence type="ECO:0000256" key="4">
    <source>
        <dbReference type="ARBA" id="ARBA00022679"/>
    </source>
</evidence>
<name>A0A8T8K8I5_9EURY</name>
<sequence length="782" mass="89622">MNNNSDTLIPGDKKDSGCIFKKYIVPCILLVILTLIVSWIAYQRVQIQIIMGPGWDTYAFLANALEFAGKSIGYAEFDRPPFMSFITSFFFQSGNIHESTIFYVDGGFFVLGVIGLYLFLKLRFDSIQSFTGALLFASSPVVLSWMGVGYTDLASVALSIWALYFLVLSVEKSPWFYYLAFPVAMMAFLTRYTAGLILFPMILYIVISRKYLSHFKKMIGGIIAAFMVLLPFLVYNYQNLGDPIGPFLGFLSASESAGLESIAYDPNPKYYLTNLPSYIATQGDFSSILVYLIFLIVIVGIIIYFYDLIREKLMKSRVKGKVSKILEIQRTGTKIKLVFFTGLLLIFLITFNRVSYMTSELVFLLLSYASFTLLKDITSKKIEIDLLFLAWFMTYFIFHSVFVAKVDRYFVTMAPAFSYFVILGLSEIVNKLQIKIKGTNLTAWVISLFLIFLALSSAVSFLNEMPQKEDYIVRDSKIASAWFANYDLDYHSKLIYSDAWPTVSWYLGADVKPMPVFKDSRAFNHELQKYDVDYYFTLYGNRNLTAYDQIAKFGTVSIFKKNPEKFDNKPQMLYIGKNWQNYLDDVLGFNAYVINGRSNEYGAKIYDLKFRNQDLFLDDYQLEEIKKYDSLSLYNFAWHNQSKAENLILDYAESGGTVVIDLSANLDGIYYGLDNAIFLDTLITRKVMNENPRIEINPQINQTADFSPFKSEDGGVWVGANYESFGENKIENLVTANGKTLIGIQKVGKGKIIWIGYNLIWHSFVYENTYEKQLIQDIIFKW</sequence>
<dbReference type="GO" id="GO:0005886">
    <property type="term" value="C:plasma membrane"/>
    <property type="evidence" value="ECO:0007669"/>
    <property type="project" value="UniProtKB-SubCell"/>
</dbReference>
<feature type="domain" description="Glycosyltransferase RgtA/B/C/D-like" evidence="10">
    <location>
        <begin position="78"/>
        <end position="235"/>
    </location>
</feature>
<dbReference type="GO" id="GO:0008610">
    <property type="term" value="P:lipid biosynthetic process"/>
    <property type="evidence" value="ECO:0007669"/>
    <property type="project" value="UniProtKB-ARBA"/>
</dbReference>
<keyword evidence="6 8" id="KW-1133">Transmembrane helix</keyword>
<dbReference type="AlphaFoldDB" id="A0A8T8K8I5"/>
<feature type="transmembrane region" description="Helical" evidence="8">
    <location>
        <begin position="23"/>
        <end position="42"/>
    </location>
</feature>
<feature type="transmembrane region" description="Helical" evidence="8">
    <location>
        <begin position="218"/>
        <end position="237"/>
    </location>
</feature>
<feature type="domain" description="Membrane protein 6-pyruvoyl-tetrahydropterin synthase-related" evidence="9">
    <location>
        <begin position="612"/>
        <end position="762"/>
    </location>
</feature>
<dbReference type="EMBL" id="CP058560">
    <property type="protein sequence ID" value="QUH24229.1"/>
    <property type="molecule type" value="Genomic_DNA"/>
</dbReference>
<dbReference type="KEGG" id="meme:HYG87_10895"/>
<evidence type="ECO:0000256" key="2">
    <source>
        <dbReference type="ARBA" id="ARBA00022475"/>
    </source>
</evidence>
<reference evidence="11" key="1">
    <citation type="submission" date="2020-07" db="EMBL/GenBank/DDBJ databases">
        <title>Methanobacterium. sp. MethCan genome.</title>
        <authorList>
            <person name="Postec A."/>
            <person name="Quemeneur M."/>
        </authorList>
    </citation>
    <scope>NUCLEOTIDE SEQUENCE</scope>
    <source>
        <strain evidence="11">MethCAN</strain>
    </source>
</reference>
<dbReference type="InterPro" id="IPR038731">
    <property type="entry name" value="RgtA/B/C-like"/>
</dbReference>
<dbReference type="InterPro" id="IPR018776">
    <property type="entry name" value="Membrane_prot_PTPS-rel_domain"/>
</dbReference>
<dbReference type="InterPro" id="IPR050297">
    <property type="entry name" value="LipidA_mod_glycosyltrf_83"/>
</dbReference>
<evidence type="ECO:0000256" key="5">
    <source>
        <dbReference type="ARBA" id="ARBA00022692"/>
    </source>
</evidence>
<keyword evidence="2" id="KW-1003">Cell membrane</keyword>
<evidence type="ECO:0000256" key="7">
    <source>
        <dbReference type="ARBA" id="ARBA00023136"/>
    </source>
</evidence>
<feature type="transmembrane region" description="Helical" evidence="8">
    <location>
        <begin position="335"/>
        <end position="351"/>
    </location>
</feature>
<dbReference type="PANTHER" id="PTHR33908">
    <property type="entry name" value="MANNOSYLTRANSFERASE YKCB-RELATED"/>
    <property type="match status" value="1"/>
</dbReference>
<dbReference type="Proteomes" id="UP000681041">
    <property type="component" value="Chromosome"/>
</dbReference>
<evidence type="ECO:0000313" key="12">
    <source>
        <dbReference type="Proteomes" id="UP000681041"/>
    </source>
</evidence>
<keyword evidence="5 8" id="KW-0812">Transmembrane</keyword>
<evidence type="ECO:0000256" key="8">
    <source>
        <dbReference type="SAM" id="Phobius"/>
    </source>
</evidence>
<evidence type="ECO:0000256" key="1">
    <source>
        <dbReference type="ARBA" id="ARBA00004651"/>
    </source>
</evidence>
<accession>A0A8T8K8I5</accession>
<feature type="transmembrane region" description="Helical" evidence="8">
    <location>
        <begin position="386"/>
        <end position="403"/>
    </location>
</feature>
<keyword evidence="12" id="KW-1185">Reference proteome</keyword>
<feature type="transmembrane region" description="Helical" evidence="8">
    <location>
        <begin position="441"/>
        <end position="462"/>
    </location>
</feature>
<evidence type="ECO:0000259" key="9">
    <source>
        <dbReference type="Pfam" id="PF10131"/>
    </source>
</evidence>
<evidence type="ECO:0000313" key="11">
    <source>
        <dbReference type="EMBL" id="QUH24229.1"/>
    </source>
</evidence>
<dbReference type="PANTHER" id="PTHR33908:SF11">
    <property type="entry name" value="MEMBRANE PROTEIN"/>
    <property type="match status" value="1"/>
</dbReference>
<evidence type="ECO:0000256" key="6">
    <source>
        <dbReference type="ARBA" id="ARBA00022989"/>
    </source>
</evidence>